<evidence type="ECO:0000313" key="2">
    <source>
        <dbReference type="Proteomes" id="UP000030762"/>
    </source>
</evidence>
<dbReference type="eggNOG" id="ENOG502S6Y6">
    <property type="taxonomic scope" value="Eukaryota"/>
</dbReference>
<dbReference type="AlphaFoldDB" id="T0RT13"/>
<dbReference type="OrthoDB" id="410751at2759"/>
<reference evidence="1 2" key="1">
    <citation type="submission" date="2012-04" db="EMBL/GenBank/DDBJ databases">
        <title>The Genome Sequence of Saprolegnia declina VS20.</title>
        <authorList>
            <consortium name="The Broad Institute Genome Sequencing Platform"/>
            <person name="Russ C."/>
            <person name="Nusbaum C."/>
            <person name="Tyler B."/>
            <person name="van West P."/>
            <person name="Dieguez-Uribeondo J."/>
            <person name="de Bruijn I."/>
            <person name="Tripathy S."/>
            <person name="Jiang R."/>
            <person name="Young S.K."/>
            <person name="Zeng Q."/>
            <person name="Gargeya S."/>
            <person name="Fitzgerald M."/>
            <person name="Haas B."/>
            <person name="Abouelleil A."/>
            <person name="Alvarado L."/>
            <person name="Arachchi H.M."/>
            <person name="Berlin A."/>
            <person name="Chapman S.B."/>
            <person name="Goldberg J."/>
            <person name="Griggs A."/>
            <person name="Gujja S."/>
            <person name="Hansen M."/>
            <person name="Howarth C."/>
            <person name="Imamovic A."/>
            <person name="Larimer J."/>
            <person name="McCowen C."/>
            <person name="Montmayeur A."/>
            <person name="Murphy C."/>
            <person name="Neiman D."/>
            <person name="Pearson M."/>
            <person name="Priest M."/>
            <person name="Roberts A."/>
            <person name="Saif S."/>
            <person name="Shea T."/>
            <person name="Sisk P."/>
            <person name="Sykes S."/>
            <person name="Wortman J."/>
            <person name="Nusbaum C."/>
            <person name="Birren B."/>
        </authorList>
    </citation>
    <scope>NUCLEOTIDE SEQUENCE [LARGE SCALE GENOMIC DNA]</scope>
    <source>
        <strain evidence="1 2">VS20</strain>
    </source>
</reference>
<dbReference type="VEuPathDB" id="FungiDB:SDRG_06833"/>
<dbReference type="EMBL" id="JH767150">
    <property type="protein sequence ID" value="EQC35543.1"/>
    <property type="molecule type" value="Genomic_DNA"/>
</dbReference>
<proteinExistence type="predicted"/>
<gene>
    <name evidence="1" type="ORF">SDRG_06833</name>
</gene>
<dbReference type="Proteomes" id="UP000030762">
    <property type="component" value="Unassembled WGS sequence"/>
</dbReference>
<keyword evidence="2" id="KW-1185">Reference proteome</keyword>
<protein>
    <recommendedName>
        <fullName evidence="3">VOC domain-containing protein</fullName>
    </recommendedName>
</protein>
<dbReference type="RefSeq" id="XP_008610860.1">
    <property type="nucleotide sequence ID" value="XM_008612638.1"/>
</dbReference>
<dbReference type="STRING" id="1156394.T0RT13"/>
<dbReference type="GeneID" id="19947560"/>
<sequence length="301" mass="33114">MIALLEHINLAIEASGDPTTATARFYLDVLGCARDPRLEWMVHANIGLGQFHLLPGQPADQRINGEIALFYTSLNALKERLVARGQAFYEHMSDVVVPAIAVYDFAMAARHYRHIGVSDPSGNSILCFESPHDYAAASAALGAHPGDAAVGDGLAYIKFLVRPGAARGLGAFYQQLLGAATVVQPLDKAAASDLHLCSVDCGPLQRLLFEETHELLLPYDGHHICIYVTEFEAAYHACAAKQLVWTNAIYEDKCDSWAETQKWRQFRILDIRDPGSNALLLQLEHEIRPLQHSRCPLTSAK</sequence>
<dbReference type="PANTHER" id="PTHR40280:SF1">
    <property type="entry name" value="VOC DOMAIN-CONTAINING PROTEIN"/>
    <property type="match status" value="1"/>
</dbReference>
<dbReference type="PANTHER" id="PTHR40280">
    <property type="entry name" value="BLR6907 PROTEIN"/>
    <property type="match status" value="1"/>
</dbReference>
<dbReference type="InterPro" id="IPR029068">
    <property type="entry name" value="Glyas_Bleomycin-R_OHBP_Dase"/>
</dbReference>
<dbReference type="SUPFAM" id="SSF54593">
    <property type="entry name" value="Glyoxalase/Bleomycin resistance protein/Dihydroxybiphenyl dioxygenase"/>
    <property type="match status" value="2"/>
</dbReference>
<dbReference type="InParanoid" id="T0RT13"/>
<evidence type="ECO:0000313" key="1">
    <source>
        <dbReference type="EMBL" id="EQC35543.1"/>
    </source>
</evidence>
<accession>T0RT13</accession>
<dbReference type="OMA" id="VTCPWGN"/>
<dbReference type="Gene3D" id="3.10.180.10">
    <property type="entry name" value="2,3-Dihydroxybiphenyl 1,2-Dioxygenase, domain 1"/>
    <property type="match status" value="2"/>
</dbReference>
<evidence type="ECO:0008006" key="3">
    <source>
        <dbReference type="Google" id="ProtNLM"/>
    </source>
</evidence>
<organism evidence="1 2">
    <name type="scientific">Saprolegnia diclina (strain VS20)</name>
    <dbReference type="NCBI Taxonomy" id="1156394"/>
    <lineage>
        <taxon>Eukaryota</taxon>
        <taxon>Sar</taxon>
        <taxon>Stramenopiles</taxon>
        <taxon>Oomycota</taxon>
        <taxon>Saprolegniomycetes</taxon>
        <taxon>Saprolegniales</taxon>
        <taxon>Saprolegniaceae</taxon>
        <taxon>Saprolegnia</taxon>
    </lineage>
</organism>
<name>T0RT13_SAPDV</name>